<proteinExistence type="predicted"/>
<organism evidence="2 3">
    <name type="scientific">Stomoxys calcitrans</name>
    <name type="common">Stable fly</name>
    <name type="synonym">Conops calcitrans</name>
    <dbReference type="NCBI Taxonomy" id="35570"/>
    <lineage>
        <taxon>Eukaryota</taxon>
        <taxon>Metazoa</taxon>
        <taxon>Ecdysozoa</taxon>
        <taxon>Arthropoda</taxon>
        <taxon>Hexapoda</taxon>
        <taxon>Insecta</taxon>
        <taxon>Pterygota</taxon>
        <taxon>Neoptera</taxon>
        <taxon>Endopterygota</taxon>
        <taxon>Diptera</taxon>
        <taxon>Brachycera</taxon>
        <taxon>Muscomorpha</taxon>
        <taxon>Muscoidea</taxon>
        <taxon>Muscidae</taxon>
        <taxon>Stomoxys</taxon>
    </lineage>
</organism>
<keyword evidence="3" id="KW-1185">Reference proteome</keyword>
<dbReference type="OrthoDB" id="8027300at2759"/>
<keyword evidence="1" id="KW-0732">Signal</keyword>
<dbReference type="VEuPathDB" id="VectorBase:SCAU016469"/>
<sequence>MQFTYITLAVIALFGSAFAGYATPYGGSSYNAPSYGNSYAAPVYAPEAAEAAAAAITDIAAAKASAAKIDEVNFRALHNYGHQIGVPLLVRPYGPLTPLYSALAPKRSFVGTIDSGFFKDSYGKVKFRDETAVGALAL</sequence>
<dbReference type="STRING" id="35570.A0A1I8QES8"/>
<feature type="chain" id="PRO_5009328239" description="Chorion protein S16" evidence="1">
    <location>
        <begin position="20"/>
        <end position="138"/>
    </location>
</feature>
<dbReference type="EnsemblMetazoa" id="SCAU016469-RA">
    <property type="protein sequence ID" value="SCAU016469-PA"/>
    <property type="gene ID" value="SCAU016469"/>
</dbReference>
<protein>
    <recommendedName>
        <fullName evidence="4">Chorion protein S16</fullName>
    </recommendedName>
</protein>
<evidence type="ECO:0000313" key="3">
    <source>
        <dbReference type="Proteomes" id="UP000095300"/>
    </source>
</evidence>
<dbReference type="Pfam" id="PF05836">
    <property type="entry name" value="Chorion_S16"/>
    <property type="match status" value="1"/>
</dbReference>
<evidence type="ECO:0000256" key="1">
    <source>
        <dbReference type="SAM" id="SignalP"/>
    </source>
</evidence>
<dbReference type="Proteomes" id="UP000095300">
    <property type="component" value="Unassembled WGS sequence"/>
</dbReference>
<feature type="signal peptide" evidence="1">
    <location>
        <begin position="1"/>
        <end position="19"/>
    </location>
</feature>
<accession>A0A1I8QES8</accession>
<name>A0A1I8QES8_STOCA</name>
<dbReference type="GO" id="GO:0042600">
    <property type="term" value="C:egg chorion"/>
    <property type="evidence" value="ECO:0007669"/>
    <property type="project" value="InterPro"/>
</dbReference>
<reference evidence="2" key="1">
    <citation type="submission" date="2020-05" db="UniProtKB">
        <authorList>
            <consortium name="EnsemblMetazoa"/>
        </authorList>
    </citation>
    <scope>IDENTIFICATION</scope>
    <source>
        <strain evidence="2">USDA</strain>
    </source>
</reference>
<evidence type="ECO:0008006" key="4">
    <source>
        <dbReference type="Google" id="ProtNLM"/>
    </source>
</evidence>
<dbReference type="InterPro" id="IPR008450">
    <property type="entry name" value="Chorion_S16"/>
</dbReference>
<dbReference type="AlphaFoldDB" id="A0A1I8QES8"/>
<gene>
    <name evidence="2" type="primary">106088954</name>
</gene>
<evidence type="ECO:0000313" key="2">
    <source>
        <dbReference type="EnsemblMetazoa" id="SCAU016469-PA"/>
    </source>
</evidence>
<dbReference type="KEGG" id="scac:106088954"/>